<name>A0A7X5V2S0_9SPHN</name>
<evidence type="ECO:0000313" key="4">
    <source>
        <dbReference type="Proteomes" id="UP000564677"/>
    </source>
</evidence>
<feature type="domain" description="Activator of Hsp90 ATPase homologue 1/2-like C-terminal" evidence="2">
    <location>
        <begin position="19"/>
        <end position="156"/>
    </location>
</feature>
<dbReference type="AlphaFoldDB" id="A0A7X5V2S0"/>
<dbReference type="InterPro" id="IPR013538">
    <property type="entry name" value="ASHA1/2-like_C"/>
</dbReference>
<accession>A0A7X5V2S0</accession>
<reference evidence="3 4" key="1">
    <citation type="submission" date="2020-03" db="EMBL/GenBank/DDBJ databases">
        <title>Genomic Encyclopedia of Type Strains, Phase IV (KMG-IV): sequencing the most valuable type-strain genomes for metagenomic binning, comparative biology and taxonomic classification.</title>
        <authorList>
            <person name="Goeker M."/>
        </authorList>
    </citation>
    <scope>NUCLEOTIDE SEQUENCE [LARGE SCALE GENOMIC DNA]</scope>
    <source>
        <strain evidence="3 4">DSM 4733</strain>
    </source>
</reference>
<keyword evidence="4" id="KW-1185">Reference proteome</keyword>
<evidence type="ECO:0000259" key="2">
    <source>
        <dbReference type="Pfam" id="PF08327"/>
    </source>
</evidence>
<dbReference type="Pfam" id="PF08327">
    <property type="entry name" value="AHSA1"/>
    <property type="match status" value="1"/>
</dbReference>
<evidence type="ECO:0000256" key="1">
    <source>
        <dbReference type="ARBA" id="ARBA00006817"/>
    </source>
</evidence>
<dbReference type="CDD" id="cd07814">
    <property type="entry name" value="SRPBCC_CalC_Aha1-like"/>
    <property type="match status" value="1"/>
</dbReference>
<dbReference type="RefSeq" id="WP_167301131.1">
    <property type="nucleotide sequence ID" value="NZ_JAASQV010000004.1"/>
</dbReference>
<evidence type="ECO:0000313" key="3">
    <source>
        <dbReference type="EMBL" id="NIJ66830.1"/>
    </source>
</evidence>
<proteinExistence type="inferred from homology"/>
<protein>
    <submittedName>
        <fullName evidence="3">Uncharacterized protein YndB with AHSA1/START domain</fullName>
    </submittedName>
</protein>
<sequence length="160" mass="17760">MTTTEIGVGYEVTIDRIFAAPRELVFDCMTKAEHLARWWGPHHFDVPFAESDARPGGSIRLDMRGPEPYGTNPVHGEYEVVDRPDRLVMVLRAFQGADGSWGIEHRTTMAFTDAPEGGTRMHMTTVVLQASAEMLPALAGMKEGWSQSFEKLEAVLPELA</sequence>
<dbReference type="InterPro" id="IPR023393">
    <property type="entry name" value="START-like_dom_sf"/>
</dbReference>
<comment type="caution">
    <text evidence="3">The sequence shown here is derived from an EMBL/GenBank/DDBJ whole genome shotgun (WGS) entry which is preliminary data.</text>
</comment>
<dbReference type="SUPFAM" id="SSF55961">
    <property type="entry name" value="Bet v1-like"/>
    <property type="match status" value="1"/>
</dbReference>
<dbReference type="Gene3D" id="3.30.530.20">
    <property type="match status" value="1"/>
</dbReference>
<dbReference type="EMBL" id="JAASQV010000004">
    <property type="protein sequence ID" value="NIJ66830.1"/>
    <property type="molecule type" value="Genomic_DNA"/>
</dbReference>
<dbReference type="Proteomes" id="UP000564677">
    <property type="component" value="Unassembled WGS sequence"/>
</dbReference>
<organism evidence="3 4">
    <name type="scientific">Sphingomonas leidyi</name>
    <dbReference type="NCBI Taxonomy" id="68569"/>
    <lineage>
        <taxon>Bacteria</taxon>
        <taxon>Pseudomonadati</taxon>
        <taxon>Pseudomonadota</taxon>
        <taxon>Alphaproteobacteria</taxon>
        <taxon>Sphingomonadales</taxon>
        <taxon>Sphingomonadaceae</taxon>
        <taxon>Sphingomonas</taxon>
    </lineage>
</organism>
<gene>
    <name evidence="3" type="ORF">FHR20_003806</name>
</gene>
<comment type="similarity">
    <text evidence="1">Belongs to the AHA1 family.</text>
</comment>